<comment type="caution">
    <text evidence="2">The sequence shown here is derived from an EMBL/GenBank/DDBJ whole genome shotgun (WGS) entry which is preliminary data.</text>
</comment>
<accession>A0A9N9E2X8</accession>
<evidence type="ECO:0000313" key="3">
    <source>
        <dbReference type="Proteomes" id="UP000789570"/>
    </source>
</evidence>
<feature type="coiled-coil region" evidence="1">
    <location>
        <begin position="13"/>
        <end position="43"/>
    </location>
</feature>
<dbReference type="EMBL" id="CAJVPQ010004767">
    <property type="protein sequence ID" value="CAG8657960.1"/>
    <property type="molecule type" value="Genomic_DNA"/>
</dbReference>
<keyword evidence="3" id="KW-1185">Reference proteome</keyword>
<dbReference type="AlphaFoldDB" id="A0A9N9E2X8"/>
<evidence type="ECO:0000256" key="1">
    <source>
        <dbReference type="SAM" id="Coils"/>
    </source>
</evidence>
<proteinExistence type="predicted"/>
<sequence length="124" mass="14221">MEVEKEGGQVRKLQDALIDLSKKEEVVEKCKAEEELLDSIEREKKLSTALSNLGNASEYIAIQRQKLLYNGYSKLLQPSPLVLYHPVFTSFVNDCETIDLEFNSHIMMTQFIEGMTDTYNIEVD</sequence>
<keyword evidence="1" id="KW-0175">Coiled coil</keyword>
<evidence type="ECO:0000313" key="2">
    <source>
        <dbReference type="EMBL" id="CAG8657960.1"/>
    </source>
</evidence>
<organism evidence="2 3">
    <name type="scientific">Funneliformis caledonium</name>
    <dbReference type="NCBI Taxonomy" id="1117310"/>
    <lineage>
        <taxon>Eukaryota</taxon>
        <taxon>Fungi</taxon>
        <taxon>Fungi incertae sedis</taxon>
        <taxon>Mucoromycota</taxon>
        <taxon>Glomeromycotina</taxon>
        <taxon>Glomeromycetes</taxon>
        <taxon>Glomerales</taxon>
        <taxon>Glomeraceae</taxon>
        <taxon>Funneliformis</taxon>
    </lineage>
</organism>
<gene>
    <name evidence="2" type="ORF">FCALED_LOCUS11403</name>
</gene>
<dbReference type="Proteomes" id="UP000789570">
    <property type="component" value="Unassembled WGS sequence"/>
</dbReference>
<name>A0A9N9E2X8_9GLOM</name>
<protein>
    <submittedName>
        <fullName evidence="2">8443_t:CDS:1</fullName>
    </submittedName>
</protein>
<reference evidence="2" key="1">
    <citation type="submission" date="2021-06" db="EMBL/GenBank/DDBJ databases">
        <authorList>
            <person name="Kallberg Y."/>
            <person name="Tangrot J."/>
            <person name="Rosling A."/>
        </authorList>
    </citation>
    <scope>NUCLEOTIDE SEQUENCE</scope>
    <source>
        <strain evidence="2">UK204</strain>
    </source>
</reference>